<reference evidence="2 3" key="1">
    <citation type="submission" date="2019-04" db="EMBL/GenBank/DDBJ databases">
        <authorList>
            <person name="Feng G."/>
            <person name="Zhang J."/>
            <person name="Zhu H."/>
        </authorList>
    </citation>
    <scope>NUCLEOTIDE SEQUENCE [LARGE SCALE GENOMIC DNA]</scope>
    <source>
        <strain evidence="2 3">9PBR-1</strain>
    </source>
</reference>
<dbReference type="AlphaFoldDB" id="A0A4Z0QD27"/>
<dbReference type="OrthoDB" id="9833217at2"/>
<evidence type="ECO:0000259" key="1">
    <source>
        <dbReference type="Pfam" id="PF24705"/>
    </source>
</evidence>
<evidence type="ECO:0000313" key="2">
    <source>
        <dbReference type="EMBL" id="TGE27930.1"/>
    </source>
</evidence>
<dbReference type="Proteomes" id="UP000298471">
    <property type="component" value="Unassembled WGS sequence"/>
</dbReference>
<evidence type="ECO:0000313" key="3">
    <source>
        <dbReference type="Proteomes" id="UP000298471"/>
    </source>
</evidence>
<protein>
    <recommendedName>
        <fullName evidence="1">DUF7668 domain-containing protein</fullName>
    </recommendedName>
</protein>
<dbReference type="Pfam" id="PF24705">
    <property type="entry name" value="DUF7668"/>
    <property type="match status" value="1"/>
</dbReference>
<gene>
    <name evidence="2" type="ORF">E5K02_00250</name>
</gene>
<comment type="caution">
    <text evidence="2">The sequence shown here is derived from an EMBL/GenBank/DDBJ whole genome shotgun (WGS) entry which is preliminary data.</text>
</comment>
<sequence length="114" mass="12352">MHGFNKKQVSATIQHIVHLLSSGGLEQVLQGGKPSRCATEDLNAVLAEHGQRFTLPAKAPKTYLTHGEGESAELYADIRLCVDGGPSDLVLRCTLFAEHNAGHYAYRVEDLLAP</sequence>
<name>A0A4Z0QD27_9BACT</name>
<keyword evidence="3" id="KW-1185">Reference proteome</keyword>
<dbReference type="InterPro" id="IPR056085">
    <property type="entry name" value="DUF7668"/>
</dbReference>
<feature type="domain" description="DUF7668" evidence="1">
    <location>
        <begin position="20"/>
        <end position="112"/>
    </location>
</feature>
<dbReference type="EMBL" id="SRMB01000001">
    <property type="protein sequence ID" value="TGE27930.1"/>
    <property type="molecule type" value="Genomic_DNA"/>
</dbReference>
<proteinExistence type="predicted"/>
<dbReference type="RefSeq" id="WP_135391303.1">
    <property type="nucleotide sequence ID" value="NZ_SRMB01000001.1"/>
</dbReference>
<accession>A0A4Z0QD27</accession>
<organism evidence="2 3">
    <name type="scientific">Hymenobacter metallicola</name>
    <dbReference type="NCBI Taxonomy" id="2563114"/>
    <lineage>
        <taxon>Bacteria</taxon>
        <taxon>Pseudomonadati</taxon>
        <taxon>Bacteroidota</taxon>
        <taxon>Cytophagia</taxon>
        <taxon>Cytophagales</taxon>
        <taxon>Hymenobacteraceae</taxon>
        <taxon>Hymenobacter</taxon>
    </lineage>
</organism>